<name>S3J845_9ENTR</name>
<sequence length="49" mass="5969">MNKKKPFVKKGEGKSGIVQPLSRQFYCMNMSFFRRCFRLRLKNISFHKR</sequence>
<comment type="caution">
    <text evidence="1">The sequence shown here is derived from an EMBL/GenBank/DDBJ whole genome shotgun (WGS) entry which is preliminary data.</text>
</comment>
<dbReference type="HOGENOM" id="CLU_3133706_0_0_6"/>
<evidence type="ECO:0000313" key="1">
    <source>
        <dbReference type="EMBL" id="EPF20836.1"/>
    </source>
</evidence>
<reference evidence="1 2" key="1">
    <citation type="submission" date="2013-04" db="EMBL/GenBank/DDBJ databases">
        <authorList>
            <person name="Weinstock G."/>
            <person name="Sodergren E."/>
            <person name="Lobos E.A."/>
            <person name="Fulton L."/>
            <person name="Fulton R."/>
            <person name="Courtney L."/>
            <person name="Fronick C."/>
            <person name="O'Laughlin M."/>
            <person name="Godfrey J."/>
            <person name="Wilson R.M."/>
            <person name="Miner T."/>
            <person name="Farmer C."/>
            <person name="Delehaunty K."/>
            <person name="Cordes M."/>
            <person name="Minx P."/>
            <person name="Tomlinson C."/>
            <person name="Chen J."/>
            <person name="Wollam A."/>
            <person name="Pepin K.H."/>
            <person name="Palsikar V.B."/>
            <person name="Zhang X."/>
            <person name="Suruliraj S."/>
            <person name="Perna N.T."/>
            <person name="Plunkett G."/>
            <person name="Warren W."/>
            <person name="Mitreva M."/>
            <person name="Mardis E.R."/>
            <person name="Wilson R.K."/>
        </authorList>
    </citation>
    <scope>NUCLEOTIDE SEQUENCE [LARGE SCALE GENOMIC DNA]</scope>
    <source>
        <strain evidence="1 2">DSM 4568</strain>
    </source>
</reference>
<accession>S3J845</accession>
<protein>
    <submittedName>
        <fullName evidence="1">Uncharacterized protein</fullName>
    </submittedName>
</protein>
<organism evidence="1 2">
    <name type="scientific">Cedecea davisae DSM 4568</name>
    <dbReference type="NCBI Taxonomy" id="566551"/>
    <lineage>
        <taxon>Bacteria</taxon>
        <taxon>Pseudomonadati</taxon>
        <taxon>Pseudomonadota</taxon>
        <taxon>Gammaproteobacteria</taxon>
        <taxon>Enterobacterales</taxon>
        <taxon>Enterobacteriaceae</taxon>
        <taxon>Cedecea</taxon>
    </lineage>
</organism>
<dbReference type="AlphaFoldDB" id="S3J845"/>
<dbReference type="Proteomes" id="UP000014585">
    <property type="component" value="Unassembled WGS sequence"/>
</dbReference>
<evidence type="ECO:0000313" key="2">
    <source>
        <dbReference type="Proteomes" id="UP000014585"/>
    </source>
</evidence>
<gene>
    <name evidence="1" type="ORF">HMPREF0201_00571</name>
</gene>
<dbReference type="EMBL" id="ATDT01000003">
    <property type="protein sequence ID" value="EPF20836.1"/>
    <property type="molecule type" value="Genomic_DNA"/>
</dbReference>
<proteinExistence type="predicted"/>
<dbReference type="STRING" id="566551.HMPREF0201_00571"/>